<accession>A0A643JXV6</accession>
<protein>
    <recommendedName>
        <fullName evidence="4">Sporulation protein</fullName>
    </recommendedName>
</protein>
<sequence>MNPEDTTSTGSHEIDVEATERRFVSPLESIVSADARTVYGDPVTVGERTIVPVARIAYGIGMGGGSGTDETGQEGGEGFGGGGGMQATPLGVVEVTPDETRFLRFGTGRRLVGVLALGIGLGLALGRLLRR</sequence>
<evidence type="ECO:0008006" key="4">
    <source>
        <dbReference type="Google" id="ProtNLM"/>
    </source>
</evidence>
<dbReference type="RefSeq" id="WP_151137790.1">
    <property type="nucleotide sequence ID" value="NZ_VZUS01000001.1"/>
</dbReference>
<feature type="compositionally biased region" description="Gly residues" evidence="1">
    <location>
        <begin position="64"/>
        <end position="85"/>
    </location>
</feature>
<dbReference type="InterPro" id="IPR014229">
    <property type="entry name" value="Spore_YtfJ"/>
</dbReference>
<feature type="transmembrane region" description="Helical" evidence="2">
    <location>
        <begin position="111"/>
        <end position="129"/>
    </location>
</feature>
<organism evidence="3">
    <name type="scientific">Haloferax sp. CBA1149</name>
    <dbReference type="NCBI Taxonomy" id="2650753"/>
    <lineage>
        <taxon>Archaea</taxon>
        <taxon>Methanobacteriati</taxon>
        <taxon>Methanobacteriota</taxon>
        <taxon>Stenosarchaea group</taxon>
        <taxon>Halobacteria</taxon>
        <taxon>Halobacteriales</taxon>
        <taxon>Haloferacaceae</taxon>
        <taxon>Haloferax</taxon>
    </lineage>
</organism>
<dbReference type="EMBL" id="VZUS01000001">
    <property type="protein sequence ID" value="KAB1188303.1"/>
    <property type="molecule type" value="Genomic_DNA"/>
</dbReference>
<gene>
    <name evidence="3" type="ORF">Hfx1149_09805</name>
</gene>
<dbReference type="PANTHER" id="PTHR39162:SF1">
    <property type="entry name" value="SPORULATION PROTEIN YTFJ"/>
    <property type="match status" value="1"/>
</dbReference>
<name>A0A643JXV6_9EURY</name>
<proteinExistence type="predicted"/>
<keyword evidence="2" id="KW-1133">Transmembrane helix</keyword>
<dbReference type="Pfam" id="PF09579">
    <property type="entry name" value="Spore_YtfJ"/>
    <property type="match status" value="1"/>
</dbReference>
<evidence type="ECO:0000256" key="2">
    <source>
        <dbReference type="SAM" id="Phobius"/>
    </source>
</evidence>
<dbReference type="PANTHER" id="PTHR39162">
    <property type="entry name" value="GLL3345 PROTEIN"/>
    <property type="match status" value="1"/>
</dbReference>
<keyword evidence="2" id="KW-0472">Membrane</keyword>
<keyword evidence="2" id="KW-0812">Transmembrane</keyword>
<comment type="caution">
    <text evidence="3">The sequence shown here is derived from an EMBL/GenBank/DDBJ whole genome shotgun (WGS) entry which is preliminary data.</text>
</comment>
<feature type="region of interest" description="Disordered" evidence="1">
    <location>
        <begin position="64"/>
        <end position="88"/>
    </location>
</feature>
<dbReference type="AlphaFoldDB" id="A0A643JXV6"/>
<evidence type="ECO:0000313" key="3">
    <source>
        <dbReference type="EMBL" id="KAB1188303.1"/>
    </source>
</evidence>
<evidence type="ECO:0000256" key="1">
    <source>
        <dbReference type="SAM" id="MobiDB-lite"/>
    </source>
</evidence>
<reference evidence="3" key="1">
    <citation type="submission" date="2019-09" db="EMBL/GenBank/DDBJ databases">
        <title>Genomic analysis of Haloferax sp. CBA1149.</title>
        <authorList>
            <person name="Roh S.W."/>
        </authorList>
    </citation>
    <scope>NUCLEOTIDE SEQUENCE</scope>
    <source>
        <strain evidence="3">CBA1149</strain>
    </source>
</reference>